<reference evidence="2" key="1">
    <citation type="submission" date="2021-02" db="EMBL/GenBank/DDBJ databases">
        <authorList>
            <person name="Nowell W R."/>
        </authorList>
    </citation>
    <scope>NUCLEOTIDE SEQUENCE</scope>
</reference>
<evidence type="ECO:0000313" key="3">
    <source>
        <dbReference type="Proteomes" id="UP000663873"/>
    </source>
</evidence>
<dbReference type="Proteomes" id="UP000663873">
    <property type="component" value="Unassembled WGS sequence"/>
</dbReference>
<accession>A0A821HK61</accession>
<evidence type="ECO:0000313" key="2">
    <source>
        <dbReference type="EMBL" id="CAF4685857.1"/>
    </source>
</evidence>
<organism evidence="2 3">
    <name type="scientific">Rotaria socialis</name>
    <dbReference type="NCBI Taxonomy" id="392032"/>
    <lineage>
        <taxon>Eukaryota</taxon>
        <taxon>Metazoa</taxon>
        <taxon>Spiralia</taxon>
        <taxon>Gnathifera</taxon>
        <taxon>Rotifera</taxon>
        <taxon>Eurotatoria</taxon>
        <taxon>Bdelloidea</taxon>
        <taxon>Philodinida</taxon>
        <taxon>Philodinidae</taxon>
        <taxon>Rotaria</taxon>
    </lineage>
</organism>
<proteinExistence type="predicted"/>
<feature type="non-terminal residue" evidence="2">
    <location>
        <position position="1"/>
    </location>
</feature>
<protein>
    <submittedName>
        <fullName evidence="2">Uncharacterized protein</fullName>
    </submittedName>
</protein>
<evidence type="ECO:0000256" key="1">
    <source>
        <dbReference type="SAM" id="MobiDB-lite"/>
    </source>
</evidence>
<sequence length="30" mass="3558">EEVGDLKLEEEEEEEEEEGEISHELIDRVD</sequence>
<name>A0A821HK61_9BILA</name>
<feature type="region of interest" description="Disordered" evidence="1">
    <location>
        <begin position="1"/>
        <end position="30"/>
    </location>
</feature>
<dbReference type="AlphaFoldDB" id="A0A821HK61"/>
<gene>
    <name evidence="2" type="ORF">UJA718_LOCUS35492</name>
</gene>
<feature type="compositionally biased region" description="Acidic residues" evidence="1">
    <location>
        <begin position="8"/>
        <end position="19"/>
    </location>
</feature>
<keyword evidence="3" id="KW-1185">Reference proteome</keyword>
<dbReference type="EMBL" id="CAJOBP010033219">
    <property type="protein sequence ID" value="CAF4685857.1"/>
    <property type="molecule type" value="Genomic_DNA"/>
</dbReference>
<feature type="compositionally biased region" description="Basic and acidic residues" evidence="1">
    <location>
        <begin position="20"/>
        <end position="30"/>
    </location>
</feature>
<comment type="caution">
    <text evidence="2">The sequence shown here is derived from an EMBL/GenBank/DDBJ whole genome shotgun (WGS) entry which is preliminary data.</text>
</comment>